<dbReference type="EMBL" id="CP008884">
    <property type="protein sequence ID" value="AIF49540.1"/>
    <property type="molecule type" value="Genomic_DNA"/>
</dbReference>
<dbReference type="AlphaFoldDB" id="A0A075K5W2"/>
<sequence>MAFDLSQVGSKLAGQVKMPKTILGFLTAVLAIVLFFTYKVLMALLSSPVGAWLVAYVLGFAALIILGTVIYVCVQAARRPETLMVGELDAKGFVDLSNHRLRLGDSASGDEAVSYLSAQRPRRKRSTSGKVTPKLTLDSTGEPGE</sequence>
<evidence type="ECO:0000256" key="1">
    <source>
        <dbReference type="SAM" id="MobiDB-lite"/>
    </source>
</evidence>
<proteinExistence type="predicted"/>
<feature type="transmembrane region" description="Helical" evidence="2">
    <location>
        <begin position="21"/>
        <end position="41"/>
    </location>
</feature>
<dbReference type="RefSeq" id="WP_019465908.1">
    <property type="nucleotide sequence ID" value="NZ_ALOY01000165.1"/>
</dbReference>
<feature type="transmembrane region" description="Helical" evidence="2">
    <location>
        <begin position="53"/>
        <end position="74"/>
    </location>
</feature>
<dbReference type="PATRIC" id="fig|1217721.7.peg.4279"/>
<gene>
    <name evidence="3" type="ORF">HY57_20890</name>
</gene>
<dbReference type="KEGG" id="dja:HY57_20890"/>
<organism evidence="3 4">
    <name type="scientific">Dyella japonica A8</name>
    <dbReference type="NCBI Taxonomy" id="1217721"/>
    <lineage>
        <taxon>Bacteria</taxon>
        <taxon>Pseudomonadati</taxon>
        <taxon>Pseudomonadota</taxon>
        <taxon>Gammaproteobacteria</taxon>
        <taxon>Lysobacterales</taxon>
        <taxon>Rhodanobacteraceae</taxon>
        <taxon>Dyella</taxon>
    </lineage>
</organism>
<dbReference type="HOGENOM" id="CLU_1783799_0_0_6"/>
<dbReference type="Proteomes" id="UP000027987">
    <property type="component" value="Chromosome"/>
</dbReference>
<keyword evidence="4" id="KW-1185">Reference proteome</keyword>
<feature type="region of interest" description="Disordered" evidence="1">
    <location>
        <begin position="107"/>
        <end position="145"/>
    </location>
</feature>
<evidence type="ECO:0000256" key="2">
    <source>
        <dbReference type="SAM" id="Phobius"/>
    </source>
</evidence>
<reference evidence="3 4" key="1">
    <citation type="submission" date="2014-07" db="EMBL/GenBank/DDBJ databases">
        <title>Complete Genome Sequence of Dyella japonica Strain A8 Isolated from Malaysian Tropical Soil.</title>
        <authorList>
            <person name="Hui R.K.H."/>
            <person name="Chen J.-W."/>
            <person name="Chan K.-G."/>
            <person name="Leung F.C.C."/>
        </authorList>
    </citation>
    <scope>NUCLEOTIDE SEQUENCE [LARGE SCALE GENOMIC DNA]</scope>
    <source>
        <strain evidence="3 4">A8</strain>
    </source>
</reference>
<keyword evidence="2" id="KW-0812">Transmembrane</keyword>
<evidence type="ECO:0000313" key="4">
    <source>
        <dbReference type="Proteomes" id="UP000027987"/>
    </source>
</evidence>
<protein>
    <recommendedName>
        <fullName evidence="5">Transmembrane protein</fullName>
    </recommendedName>
</protein>
<accession>A0A075K5W2</accession>
<keyword evidence="2" id="KW-0472">Membrane</keyword>
<evidence type="ECO:0000313" key="3">
    <source>
        <dbReference type="EMBL" id="AIF49540.1"/>
    </source>
</evidence>
<keyword evidence="2" id="KW-1133">Transmembrane helix</keyword>
<evidence type="ECO:0008006" key="5">
    <source>
        <dbReference type="Google" id="ProtNLM"/>
    </source>
</evidence>
<name>A0A075K5W2_9GAMM</name>